<feature type="non-terminal residue" evidence="2">
    <location>
        <position position="1"/>
    </location>
</feature>
<dbReference type="InterPro" id="IPR052895">
    <property type="entry name" value="HetReg/Transcr_Mod"/>
</dbReference>
<evidence type="ECO:0000313" key="3">
    <source>
        <dbReference type="Proteomes" id="UP000799772"/>
    </source>
</evidence>
<name>A0A9P4M4Y7_9PEZI</name>
<keyword evidence="3" id="KW-1185">Reference proteome</keyword>
<feature type="domain" description="Heterokaryon incompatibility" evidence="1">
    <location>
        <begin position="29"/>
        <end position="112"/>
    </location>
</feature>
<proteinExistence type="predicted"/>
<comment type="caution">
    <text evidence="2">The sequence shown here is derived from an EMBL/GenBank/DDBJ whole genome shotgun (WGS) entry which is preliminary data.</text>
</comment>
<gene>
    <name evidence="2" type="ORF">NA57DRAFT_12315</name>
</gene>
<protein>
    <submittedName>
        <fullName evidence="2">HET-domain-containing protein</fullName>
    </submittedName>
</protein>
<dbReference type="PANTHER" id="PTHR24148:SF64">
    <property type="entry name" value="HETEROKARYON INCOMPATIBILITY DOMAIN-CONTAINING PROTEIN"/>
    <property type="match status" value="1"/>
</dbReference>
<dbReference type="Proteomes" id="UP000799772">
    <property type="component" value="Unassembled WGS sequence"/>
</dbReference>
<evidence type="ECO:0000259" key="1">
    <source>
        <dbReference type="Pfam" id="PF06985"/>
    </source>
</evidence>
<accession>A0A9P4M4Y7</accession>
<organism evidence="2 3">
    <name type="scientific">Rhizodiscina lignyota</name>
    <dbReference type="NCBI Taxonomy" id="1504668"/>
    <lineage>
        <taxon>Eukaryota</taxon>
        <taxon>Fungi</taxon>
        <taxon>Dikarya</taxon>
        <taxon>Ascomycota</taxon>
        <taxon>Pezizomycotina</taxon>
        <taxon>Dothideomycetes</taxon>
        <taxon>Pleosporomycetidae</taxon>
        <taxon>Aulographales</taxon>
        <taxon>Rhizodiscinaceae</taxon>
        <taxon>Rhizodiscina</taxon>
    </lineage>
</organism>
<feature type="non-terminal residue" evidence="2">
    <location>
        <position position="112"/>
    </location>
</feature>
<dbReference type="InterPro" id="IPR010730">
    <property type="entry name" value="HET"/>
</dbReference>
<sequence>RLLRLLPGEFDDPVECQLITYELNKAPDYEPISYAWGDLTDTCEIICNRLPHFITINLFQALRRFRRMQPRLLWADNICIDQKSNLEKNHQVAFMKEIYEHGYRTLVWLGEE</sequence>
<dbReference type="OrthoDB" id="3553147at2759"/>
<dbReference type="AlphaFoldDB" id="A0A9P4M4Y7"/>
<reference evidence="2" key="1">
    <citation type="journal article" date="2020" name="Stud. Mycol.">
        <title>101 Dothideomycetes genomes: a test case for predicting lifestyles and emergence of pathogens.</title>
        <authorList>
            <person name="Haridas S."/>
            <person name="Albert R."/>
            <person name="Binder M."/>
            <person name="Bloem J."/>
            <person name="Labutti K."/>
            <person name="Salamov A."/>
            <person name="Andreopoulos B."/>
            <person name="Baker S."/>
            <person name="Barry K."/>
            <person name="Bills G."/>
            <person name="Bluhm B."/>
            <person name="Cannon C."/>
            <person name="Castanera R."/>
            <person name="Culley D."/>
            <person name="Daum C."/>
            <person name="Ezra D."/>
            <person name="Gonzalez J."/>
            <person name="Henrissat B."/>
            <person name="Kuo A."/>
            <person name="Liang C."/>
            <person name="Lipzen A."/>
            <person name="Lutzoni F."/>
            <person name="Magnuson J."/>
            <person name="Mondo S."/>
            <person name="Nolan M."/>
            <person name="Ohm R."/>
            <person name="Pangilinan J."/>
            <person name="Park H.-J."/>
            <person name="Ramirez L."/>
            <person name="Alfaro M."/>
            <person name="Sun H."/>
            <person name="Tritt A."/>
            <person name="Yoshinaga Y."/>
            <person name="Zwiers L.-H."/>
            <person name="Turgeon B."/>
            <person name="Goodwin S."/>
            <person name="Spatafora J."/>
            <person name="Crous P."/>
            <person name="Grigoriev I."/>
        </authorList>
    </citation>
    <scope>NUCLEOTIDE SEQUENCE</scope>
    <source>
        <strain evidence="2">CBS 133067</strain>
    </source>
</reference>
<evidence type="ECO:0000313" key="2">
    <source>
        <dbReference type="EMBL" id="KAF2093294.1"/>
    </source>
</evidence>
<dbReference type="Pfam" id="PF06985">
    <property type="entry name" value="HET"/>
    <property type="match status" value="1"/>
</dbReference>
<dbReference type="PANTHER" id="PTHR24148">
    <property type="entry name" value="ANKYRIN REPEAT DOMAIN-CONTAINING PROTEIN 39 HOMOLOG-RELATED"/>
    <property type="match status" value="1"/>
</dbReference>
<dbReference type="EMBL" id="ML978139">
    <property type="protein sequence ID" value="KAF2093294.1"/>
    <property type="molecule type" value="Genomic_DNA"/>
</dbReference>